<dbReference type="InterPro" id="IPR024060">
    <property type="entry name" value="Ureidoglycolate_lyase_dom_sf"/>
</dbReference>
<dbReference type="InterPro" id="IPR011051">
    <property type="entry name" value="RmlC_Cupin_sf"/>
</dbReference>
<name>A0ABU0WA99_9PROT</name>
<evidence type="ECO:0000256" key="3">
    <source>
        <dbReference type="ARBA" id="ARBA00023239"/>
    </source>
</evidence>
<comment type="subunit">
    <text evidence="1">Homodimer.</text>
</comment>
<proteinExistence type="predicted"/>
<dbReference type="CDD" id="cd20298">
    <property type="entry name" value="cupin_UAH"/>
    <property type="match status" value="1"/>
</dbReference>
<evidence type="ECO:0000313" key="5">
    <source>
        <dbReference type="EMBL" id="MDQ2101112.1"/>
    </source>
</evidence>
<gene>
    <name evidence="5" type="ORF">QSG27_00210</name>
</gene>
<evidence type="ECO:0000256" key="1">
    <source>
        <dbReference type="ARBA" id="ARBA00011738"/>
    </source>
</evidence>
<sequence length="184" mass="18416">MTLNAAPLILPAVPLTEAGFAPFGSVAAAGTGRATSVNDGRGVRYDAGHGLGCTGGGMGGGTGGPLPPVLSIYRIAPSRLPFAVEAMERHPFSSQTFVPMTGGRYLVVAAPADASGAPDPAGARAYAAGPGQAITYAAGVWHCPLAALGEAADFAMMMWQAPDPGDDCRIARLSVPLLVTDPAA</sequence>
<protein>
    <submittedName>
        <fullName evidence="5">Ureidoglycolate lyase</fullName>
        <ecNumber evidence="5">4.3.2.3</ecNumber>
    </submittedName>
</protein>
<dbReference type="Proteomes" id="UP001227317">
    <property type="component" value="Unassembled WGS sequence"/>
</dbReference>
<dbReference type="GO" id="GO:0050385">
    <property type="term" value="F:ureidoglycolate lyase activity"/>
    <property type="evidence" value="ECO:0007669"/>
    <property type="project" value="UniProtKB-EC"/>
</dbReference>
<dbReference type="PANTHER" id="PTHR21221">
    <property type="entry name" value="UREIDOGLYCOLATE HYDROLASE"/>
    <property type="match status" value="1"/>
</dbReference>
<dbReference type="EC" id="4.3.2.3" evidence="5"/>
<dbReference type="Pfam" id="PF04115">
    <property type="entry name" value="Ureidogly_lyase"/>
    <property type="match status" value="1"/>
</dbReference>
<dbReference type="SUPFAM" id="SSF51182">
    <property type="entry name" value="RmlC-like cupins"/>
    <property type="match status" value="1"/>
</dbReference>
<dbReference type="InterPro" id="IPR007247">
    <property type="entry name" value="Ureidogly_lyase"/>
</dbReference>
<dbReference type="EMBL" id="JAUJFI010000001">
    <property type="protein sequence ID" value="MDQ2101112.1"/>
    <property type="molecule type" value="Genomic_DNA"/>
</dbReference>
<reference evidence="5 6" key="1">
    <citation type="submission" date="2023-06" db="EMBL/GenBank/DDBJ databases">
        <title>Azospirillum isscasensis sp.nov, a bacterium isolated from rhizosphere soil of rice.</title>
        <authorList>
            <person name="Wang H."/>
        </authorList>
    </citation>
    <scope>NUCLEOTIDE SEQUENCE [LARGE SCALE GENOMIC DNA]</scope>
    <source>
        <strain evidence="5 6">C340-1</strain>
    </source>
</reference>
<evidence type="ECO:0000313" key="6">
    <source>
        <dbReference type="Proteomes" id="UP001227317"/>
    </source>
</evidence>
<dbReference type="InterPro" id="IPR047233">
    <property type="entry name" value="UAH_cupin"/>
</dbReference>
<dbReference type="PANTHER" id="PTHR21221:SF1">
    <property type="entry name" value="UREIDOGLYCOLATE LYASE"/>
    <property type="match status" value="1"/>
</dbReference>
<organism evidence="5 6">
    <name type="scientific">Azospirillum isscasi</name>
    <dbReference type="NCBI Taxonomy" id="3053926"/>
    <lineage>
        <taxon>Bacteria</taxon>
        <taxon>Pseudomonadati</taxon>
        <taxon>Pseudomonadota</taxon>
        <taxon>Alphaproteobacteria</taxon>
        <taxon>Rhodospirillales</taxon>
        <taxon>Azospirillaceae</taxon>
        <taxon>Azospirillum</taxon>
    </lineage>
</organism>
<keyword evidence="2" id="KW-0659">Purine metabolism</keyword>
<accession>A0ABU0WA99</accession>
<comment type="caution">
    <text evidence="5">The sequence shown here is derived from an EMBL/GenBank/DDBJ whole genome shotgun (WGS) entry which is preliminary data.</text>
</comment>
<evidence type="ECO:0000256" key="4">
    <source>
        <dbReference type="ARBA" id="ARBA00047684"/>
    </source>
</evidence>
<comment type="catalytic activity">
    <reaction evidence="4">
        <text>(S)-ureidoglycolate = urea + glyoxylate</text>
        <dbReference type="Rhea" id="RHEA:11304"/>
        <dbReference type="ChEBI" id="CHEBI:16199"/>
        <dbReference type="ChEBI" id="CHEBI:36655"/>
        <dbReference type="ChEBI" id="CHEBI:57296"/>
        <dbReference type="EC" id="4.3.2.3"/>
    </reaction>
</comment>
<keyword evidence="3 5" id="KW-0456">Lyase</keyword>
<dbReference type="Gene3D" id="2.60.120.480">
    <property type="entry name" value="Ureidoglycolate hydrolase"/>
    <property type="match status" value="1"/>
</dbReference>
<evidence type="ECO:0000256" key="2">
    <source>
        <dbReference type="ARBA" id="ARBA00022631"/>
    </source>
</evidence>
<keyword evidence="6" id="KW-1185">Reference proteome</keyword>